<reference evidence="1" key="1">
    <citation type="submission" date="2023-08" db="EMBL/GenBank/DDBJ databases">
        <authorList>
            <person name="Alioto T."/>
            <person name="Alioto T."/>
            <person name="Gomez Garrido J."/>
        </authorList>
    </citation>
    <scope>NUCLEOTIDE SEQUENCE</scope>
</reference>
<gene>
    <name evidence="1" type="ORF">XNOV1_A004795</name>
</gene>
<evidence type="ECO:0000313" key="2">
    <source>
        <dbReference type="Proteomes" id="UP001178508"/>
    </source>
</evidence>
<evidence type="ECO:0000313" key="1">
    <source>
        <dbReference type="EMBL" id="CAJ1059166.1"/>
    </source>
</evidence>
<dbReference type="AlphaFoldDB" id="A0AAV1FCQ2"/>
<keyword evidence="2" id="KW-1185">Reference proteome</keyword>
<name>A0AAV1FCQ2_XYRNO</name>
<accession>A0AAV1FCQ2</accession>
<organism evidence="1 2">
    <name type="scientific">Xyrichtys novacula</name>
    <name type="common">Pearly razorfish</name>
    <name type="synonym">Hemipteronotus novacula</name>
    <dbReference type="NCBI Taxonomy" id="13765"/>
    <lineage>
        <taxon>Eukaryota</taxon>
        <taxon>Metazoa</taxon>
        <taxon>Chordata</taxon>
        <taxon>Craniata</taxon>
        <taxon>Vertebrata</taxon>
        <taxon>Euteleostomi</taxon>
        <taxon>Actinopterygii</taxon>
        <taxon>Neopterygii</taxon>
        <taxon>Teleostei</taxon>
        <taxon>Neoteleostei</taxon>
        <taxon>Acanthomorphata</taxon>
        <taxon>Eupercaria</taxon>
        <taxon>Labriformes</taxon>
        <taxon>Labridae</taxon>
        <taxon>Xyrichtys</taxon>
    </lineage>
</organism>
<dbReference type="EMBL" id="OY660869">
    <property type="protein sequence ID" value="CAJ1059166.1"/>
    <property type="molecule type" value="Genomic_DNA"/>
</dbReference>
<protein>
    <submittedName>
        <fullName evidence="1">Uncharacterized protein</fullName>
    </submittedName>
</protein>
<proteinExistence type="predicted"/>
<dbReference type="Proteomes" id="UP001178508">
    <property type="component" value="Chromosome 6"/>
</dbReference>
<sequence length="126" mass="14220">MRAAVVGGEESFRFGPVDGHSILPAVVMRMKRSCCLYSFRRVEREICCRISAFRLAVWPQESVKGSLISVALIQDERDDLRSQLKSVPYGGDMKLLGRAERGDVFVQERLRRHGQDCGSPGMLQMM</sequence>